<dbReference type="AlphaFoldDB" id="A0A368N556"/>
<proteinExistence type="inferred from homology"/>
<dbReference type="GO" id="GO:0019120">
    <property type="term" value="F:hydrolase activity, acting on acid halide bonds, in C-halide compounds"/>
    <property type="evidence" value="ECO:0007669"/>
    <property type="project" value="InterPro"/>
</dbReference>
<keyword evidence="2" id="KW-0378">Hydrolase</keyword>
<dbReference type="PANTHER" id="PTHR43316">
    <property type="entry name" value="HYDROLASE, HALOACID DELAHOGENASE-RELATED"/>
    <property type="match status" value="1"/>
</dbReference>
<dbReference type="EMBL" id="QPHM01000003">
    <property type="protein sequence ID" value="RCU44379.1"/>
    <property type="molecule type" value="Genomic_DNA"/>
</dbReference>
<dbReference type="NCBIfam" id="TIGR01493">
    <property type="entry name" value="HAD-SF-IA-v2"/>
    <property type="match status" value="1"/>
</dbReference>
<dbReference type="InterPro" id="IPR006328">
    <property type="entry name" value="2-HAD"/>
</dbReference>
<keyword evidence="4" id="KW-1185">Reference proteome</keyword>
<dbReference type="SUPFAM" id="SSF56784">
    <property type="entry name" value="HAD-like"/>
    <property type="match status" value="1"/>
</dbReference>
<organism evidence="3 4">
    <name type="scientific">Haloplanus salinus</name>
    <dbReference type="NCBI Taxonomy" id="1126245"/>
    <lineage>
        <taxon>Archaea</taxon>
        <taxon>Methanobacteriati</taxon>
        <taxon>Methanobacteriota</taxon>
        <taxon>Stenosarchaea group</taxon>
        <taxon>Halobacteria</taxon>
        <taxon>Halobacteriales</taxon>
        <taxon>Haloferacaceae</taxon>
        <taxon>Haloplanus</taxon>
    </lineage>
</organism>
<comment type="caution">
    <text evidence="3">The sequence shown here is derived from an EMBL/GenBank/DDBJ whole genome shotgun (WGS) entry which is preliminary data.</text>
</comment>
<dbReference type="SFLD" id="SFLDG01129">
    <property type="entry name" value="C1.5:_HAD__Beta-PGM__Phosphata"/>
    <property type="match status" value="1"/>
</dbReference>
<dbReference type="InterPro" id="IPR023198">
    <property type="entry name" value="PGP-like_dom2"/>
</dbReference>
<dbReference type="CDD" id="cd02588">
    <property type="entry name" value="HAD_L2-DEX"/>
    <property type="match status" value="1"/>
</dbReference>
<dbReference type="RefSeq" id="WP_114450551.1">
    <property type="nucleotide sequence ID" value="NZ_QPHM01000003.1"/>
</dbReference>
<sequence>MAFDPERVETLTVDSYGTLVDPSAVEHALVSEIDVDPEPISQLWRSRSLMYTMVSNHIGEYQPFYEMNRDALQFALDSHGVDLDEETQERILSTYHELDVFEDVRDGIERLQSGGYEVYVVSNGNPEMLASMVDHADIGDLVADTISAHEIETFKPDREIYRHAAGRTGTPIKKIVHVAGPVFDVQGAKSAGMQGAWLNRSGGPYEGFGPQPDLEIETFHDLARALNL</sequence>
<dbReference type="Proteomes" id="UP000252189">
    <property type="component" value="Unassembled WGS sequence"/>
</dbReference>
<dbReference type="PANTHER" id="PTHR43316:SF3">
    <property type="entry name" value="HALOACID DEHALOGENASE, TYPE II (AFU_ORTHOLOGUE AFUA_2G07750)-RELATED"/>
    <property type="match status" value="1"/>
</dbReference>
<comment type="similarity">
    <text evidence="1">Belongs to the HAD-like hydrolase superfamily. S-2-haloalkanoic acid dehalogenase family.</text>
</comment>
<dbReference type="InterPro" id="IPR023214">
    <property type="entry name" value="HAD_sf"/>
</dbReference>
<evidence type="ECO:0000256" key="1">
    <source>
        <dbReference type="ARBA" id="ARBA00008106"/>
    </source>
</evidence>
<dbReference type="OrthoDB" id="316978at2157"/>
<evidence type="ECO:0000313" key="3">
    <source>
        <dbReference type="EMBL" id="RCU44379.1"/>
    </source>
</evidence>
<evidence type="ECO:0000256" key="2">
    <source>
        <dbReference type="ARBA" id="ARBA00022801"/>
    </source>
</evidence>
<dbReference type="PRINTS" id="PR00413">
    <property type="entry name" value="HADHALOGNASE"/>
</dbReference>
<dbReference type="InterPro" id="IPR036412">
    <property type="entry name" value="HAD-like_sf"/>
</dbReference>
<gene>
    <name evidence="3" type="ORF">DU504_16600</name>
</gene>
<dbReference type="InterPro" id="IPR006439">
    <property type="entry name" value="HAD-SF_hydro_IA"/>
</dbReference>
<name>A0A368N556_9EURY</name>
<dbReference type="Gene3D" id="3.40.50.1000">
    <property type="entry name" value="HAD superfamily/HAD-like"/>
    <property type="match status" value="1"/>
</dbReference>
<dbReference type="InterPro" id="IPR051540">
    <property type="entry name" value="S-2-haloacid_dehalogenase"/>
</dbReference>
<dbReference type="SFLD" id="SFLDS00003">
    <property type="entry name" value="Haloacid_Dehalogenase"/>
    <property type="match status" value="1"/>
</dbReference>
<accession>A0A368N556</accession>
<dbReference type="NCBIfam" id="TIGR01428">
    <property type="entry name" value="HAD_type_II"/>
    <property type="match status" value="1"/>
</dbReference>
<reference evidence="3 4" key="1">
    <citation type="submission" date="2018-07" db="EMBL/GenBank/DDBJ databases">
        <title>Genome sequences of Haloplanus salinus JCM 18368T.</title>
        <authorList>
            <person name="Kim Y.B."/>
            <person name="Roh S.W."/>
        </authorList>
    </citation>
    <scope>NUCLEOTIDE SEQUENCE [LARGE SCALE GENOMIC DNA]</scope>
    <source>
        <strain evidence="3 4">JCM 18368</strain>
    </source>
</reference>
<dbReference type="Pfam" id="PF00702">
    <property type="entry name" value="Hydrolase"/>
    <property type="match status" value="1"/>
</dbReference>
<protein>
    <submittedName>
        <fullName evidence="3">Haloacid dehalogenase type II</fullName>
    </submittedName>
</protein>
<dbReference type="Gene3D" id="1.10.150.240">
    <property type="entry name" value="Putative phosphatase, domain 2"/>
    <property type="match status" value="1"/>
</dbReference>
<evidence type="ECO:0000313" key="4">
    <source>
        <dbReference type="Proteomes" id="UP000252189"/>
    </source>
</evidence>